<dbReference type="Proteomes" id="UP000009022">
    <property type="component" value="Unassembled WGS sequence"/>
</dbReference>
<comment type="subunit">
    <text evidence="6">Part of the multisubunit transport protein particle (TRAPP) complex. The heterodimer TRAPPC6B-TRAPPC3 interacts with TRAPPC1 likely providing a core for TRAPP complex formation.</text>
</comment>
<dbReference type="CDD" id="cd14855">
    <property type="entry name" value="TRAPPC1_MUM2"/>
    <property type="match status" value="1"/>
</dbReference>
<dbReference type="GO" id="GO:0005794">
    <property type="term" value="C:Golgi apparatus"/>
    <property type="evidence" value="ECO:0007669"/>
    <property type="project" value="UniProtKB-SubCell"/>
</dbReference>
<protein>
    <recommendedName>
        <fullName evidence="7">Trafficking protein particle complex subunit</fullName>
    </recommendedName>
</protein>
<evidence type="ECO:0000256" key="5">
    <source>
        <dbReference type="ARBA" id="ARBA00038167"/>
    </source>
</evidence>
<dbReference type="Pfam" id="PF04099">
    <property type="entry name" value="Sybindin"/>
    <property type="match status" value="1"/>
</dbReference>
<dbReference type="SMART" id="SM01399">
    <property type="entry name" value="Sybindin"/>
    <property type="match status" value="1"/>
</dbReference>
<dbReference type="HOGENOM" id="CLU_053380_4_1_1"/>
<evidence type="ECO:0000256" key="6">
    <source>
        <dbReference type="ARBA" id="ARBA00062874"/>
    </source>
</evidence>
<dbReference type="PANTHER" id="PTHR23249">
    <property type="entry name" value="TRAFFICKING PROTEIN PARTICLE COMPLEX SUBUNIT"/>
    <property type="match status" value="1"/>
</dbReference>
<dbReference type="GO" id="GO:0030008">
    <property type="term" value="C:TRAPP complex"/>
    <property type="evidence" value="ECO:0000318"/>
    <property type="project" value="GO_Central"/>
</dbReference>
<dbReference type="FunCoup" id="B3SBN1">
    <property type="interactions" value="1635"/>
</dbReference>
<keyword evidence="3 7" id="KW-0931">ER-Golgi transport</keyword>
<dbReference type="CTD" id="6758847"/>
<dbReference type="GeneID" id="6758847"/>
<keyword evidence="2 7" id="KW-0256">Endoplasmic reticulum</keyword>
<evidence type="ECO:0000256" key="3">
    <source>
        <dbReference type="ARBA" id="ARBA00022892"/>
    </source>
</evidence>
<keyword evidence="1 7" id="KW-0813">Transport</keyword>
<dbReference type="Gene3D" id="3.30.450.70">
    <property type="match status" value="1"/>
</dbReference>
<keyword evidence="4 7" id="KW-0333">Golgi apparatus</keyword>
<dbReference type="OMA" id="GKLMYGM"/>
<organism evidence="8 9">
    <name type="scientific">Trichoplax adhaerens</name>
    <name type="common">Trichoplax reptans</name>
    <dbReference type="NCBI Taxonomy" id="10228"/>
    <lineage>
        <taxon>Eukaryota</taxon>
        <taxon>Metazoa</taxon>
        <taxon>Placozoa</taxon>
        <taxon>Uniplacotomia</taxon>
        <taxon>Trichoplacea</taxon>
        <taxon>Trichoplacidae</taxon>
        <taxon>Trichoplax</taxon>
    </lineage>
</organism>
<dbReference type="GO" id="GO:0005783">
    <property type="term" value="C:endoplasmic reticulum"/>
    <property type="evidence" value="ECO:0007669"/>
    <property type="project" value="UniProtKB-SubCell"/>
</dbReference>
<dbReference type="EMBL" id="DS985265">
    <property type="protein sequence ID" value="EDV19892.1"/>
    <property type="molecule type" value="Genomic_DNA"/>
</dbReference>
<dbReference type="FunFam" id="3.30.450.70:FF:000004">
    <property type="entry name" value="Trafficking protein particle complex 1"/>
    <property type="match status" value="1"/>
</dbReference>
<sequence>MAIYDFYIFHREGTCIYYCQWHGKKPPSPSVTEHNCKLMYGLLYSLKSFVLRISPTDGKDQFSSYRTSKYKLNYYETPSGIKFVMTTDLGVGNIKDIMKSIYRKIYVEYLVKNPFIDVSKPVSSELFVSKLDAYVKELPFFEPKQ</sequence>
<evidence type="ECO:0000313" key="8">
    <source>
        <dbReference type="EMBL" id="EDV19892.1"/>
    </source>
</evidence>
<comment type="similarity">
    <text evidence="5">Belongs to the TRAPP small subunits family. BET5 subfamily.</text>
</comment>
<keyword evidence="9" id="KW-1185">Reference proteome</keyword>
<dbReference type="InterPro" id="IPR007233">
    <property type="entry name" value="TRAPPC"/>
</dbReference>
<reference evidence="8 9" key="1">
    <citation type="journal article" date="2008" name="Nature">
        <title>The Trichoplax genome and the nature of placozoans.</title>
        <authorList>
            <person name="Srivastava M."/>
            <person name="Begovic E."/>
            <person name="Chapman J."/>
            <person name="Putnam N.H."/>
            <person name="Hellsten U."/>
            <person name="Kawashima T."/>
            <person name="Kuo A."/>
            <person name="Mitros T."/>
            <person name="Salamov A."/>
            <person name="Carpenter M.L."/>
            <person name="Signorovitch A.Y."/>
            <person name="Moreno M.A."/>
            <person name="Kamm K."/>
            <person name="Grimwood J."/>
            <person name="Schmutz J."/>
            <person name="Shapiro H."/>
            <person name="Grigoriev I.V."/>
            <person name="Buss L.W."/>
            <person name="Schierwater B."/>
            <person name="Dellaporta S.L."/>
            <person name="Rokhsar D.S."/>
        </authorList>
    </citation>
    <scope>NUCLEOTIDE SEQUENCE [LARGE SCALE GENOMIC DNA]</scope>
    <source>
        <strain evidence="8 9">Grell-BS-1999</strain>
    </source>
</reference>
<dbReference type="eggNOG" id="KOG3368">
    <property type="taxonomic scope" value="Eukaryota"/>
</dbReference>
<dbReference type="RefSeq" id="XP_002117634.1">
    <property type="nucleotide sequence ID" value="XM_002117598.1"/>
</dbReference>
<dbReference type="AlphaFoldDB" id="B3SBN1"/>
<dbReference type="PhylomeDB" id="B3SBN1"/>
<dbReference type="InterPro" id="IPR011012">
    <property type="entry name" value="Longin-like_dom_sf"/>
</dbReference>
<evidence type="ECO:0000256" key="1">
    <source>
        <dbReference type="ARBA" id="ARBA00022448"/>
    </source>
</evidence>
<dbReference type="OrthoDB" id="246406at2759"/>
<gene>
    <name evidence="8" type="ORF">TRIADDRAFT_32756</name>
</gene>
<dbReference type="KEGG" id="tad:TRIADDRAFT_32756"/>
<evidence type="ECO:0000256" key="7">
    <source>
        <dbReference type="RuleBase" id="RU366065"/>
    </source>
</evidence>
<dbReference type="STRING" id="10228.B3SBN1"/>
<evidence type="ECO:0000256" key="2">
    <source>
        <dbReference type="ARBA" id="ARBA00022824"/>
    </source>
</evidence>
<proteinExistence type="inferred from homology"/>
<dbReference type="PANTHER" id="PTHR23249:SF16">
    <property type="entry name" value="TRAFFICKING PROTEIN PARTICLE COMPLEX SUBUNIT 1"/>
    <property type="match status" value="1"/>
</dbReference>
<dbReference type="SUPFAM" id="SSF64356">
    <property type="entry name" value="SNARE-like"/>
    <property type="match status" value="1"/>
</dbReference>
<comment type="subcellular location">
    <subcellularLocation>
        <location evidence="7">Endoplasmic reticulum</location>
    </subcellularLocation>
    <subcellularLocation>
        <location evidence="7">Golgi apparatus</location>
        <location evidence="7">cis-Golgi network</location>
    </subcellularLocation>
</comment>
<evidence type="ECO:0000256" key="4">
    <source>
        <dbReference type="ARBA" id="ARBA00023034"/>
    </source>
</evidence>
<dbReference type="GO" id="GO:0006888">
    <property type="term" value="P:endoplasmic reticulum to Golgi vesicle-mediated transport"/>
    <property type="evidence" value="ECO:0000318"/>
    <property type="project" value="GO_Central"/>
</dbReference>
<accession>B3SBN1</accession>
<dbReference type="InParanoid" id="B3SBN1"/>
<evidence type="ECO:0000313" key="9">
    <source>
        <dbReference type="Proteomes" id="UP000009022"/>
    </source>
</evidence>
<name>B3SBN1_TRIAD</name>